<dbReference type="InterPro" id="IPR003646">
    <property type="entry name" value="SH3-like_bac-type"/>
</dbReference>
<feature type="chain" id="PRO_5019514536" evidence="1">
    <location>
        <begin position="29"/>
        <end position="273"/>
    </location>
</feature>
<dbReference type="Proteomes" id="UP000286246">
    <property type="component" value="Unassembled WGS sequence"/>
</dbReference>
<feature type="signal peptide" evidence="1">
    <location>
        <begin position="1"/>
        <end position="28"/>
    </location>
</feature>
<dbReference type="EMBL" id="RAPY01000001">
    <property type="protein sequence ID" value="RKE57363.1"/>
    <property type="molecule type" value="Genomic_DNA"/>
</dbReference>
<name>A0A420BKW3_SPHD1</name>
<protein>
    <submittedName>
        <fullName evidence="3">SH3 domain-containing protein</fullName>
    </submittedName>
</protein>
<organism evidence="3 4">
    <name type="scientific">Sphingobacterium detergens</name>
    <dbReference type="NCBI Taxonomy" id="1145106"/>
    <lineage>
        <taxon>Bacteria</taxon>
        <taxon>Pseudomonadati</taxon>
        <taxon>Bacteroidota</taxon>
        <taxon>Sphingobacteriia</taxon>
        <taxon>Sphingobacteriales</taxon>
        <taxon>Sphingobacteriaceae</taxon>
        <taxon>Sphingobacterium</taxon>
    </lineage>
</organism>
<feature type="domain" description="SH3b" evidence="2">
    <location>
        <begin position="42"/>
        <end position="108"/>
    </location>
</feature>
<sequence length="273" mass="30915">MASLKTFIHKKTWIFSFLAFVFSLNAFAQQVSKTYYATLSEGVKLYESPSEQAKVLTTVAYGSKVTFNNSDADKLTMLDNSVVVNGARTYWMKVIHNNVKGYVIKDNLATIHPPKENTDKLSDWLKQFAQPFANKWESGKIAESLSESEHDNYISRQIFQNGILLTVTSGYDVNSSETVQIPNTNAFAVYNLIQHIGSFKSVFKLNTVLREGTSSFKDSEGNEYKWEVFYQKGEEIEDKILQSVVITWNNGNNNTLKISTLGNDIVVFYETTL</sequence>
<keyword evidence="1" id="KW-0732">Signal</keyword>
<dbReference type="Gene3D" id="2.30.30.40">
    <property type="entry name" value="SH3 Domains"/>
    <property type="match status" value="1"/>
</dbReference>
<evidence type="ECO:0000313" key="3">
    <source>
        <dbReference type="EMBL" id="RKE57363.1"/>
    </source>
</evidence>
<reference evidence="3 4" key="1">
    <citation type="submission" date="2018-09" db="EMBL/GenBank/DDBJ databases">
        <title>Genomic Encyclopedia of Type Strains, Phase III (KMG-III): the genomes of soil and plant-associated and newly described type strains.</title>
        <authorList>
            <person name="Whitman W."/>
        </authorList>
    </citation>
    <scope>NUCLEOTIDE SEQUENCE [LARGE SCALE GENOMIC DNA]</scope>
    <source>
        <strain evidence="3 4">CECT 7938</strain>
    </source>
</reference>
<dbReference type="OrthoDB" id="701749at2"/>
<evidence type="ECO:0000256" key="1">
    <source>
        <dbReference type="SAM" id="SignalP"/>
    </source>
</evidence>
<accession>A0A420BKW3</accession>
<evidence type="ECO:0000313" key="4">
    <source>
        <dbReference type="Proteomes" id="UP000286246"/>
    </source>
</evidence>
<dbReference type="RefSeq" id="WP_120258928.1">
    <property type="nucleotide sequence ID" value="NZ_RAPY01000001.1"/>
</dbReference>
<gene>
    <name evidence="3" type="ORF">DFQ12_2251</name>
</gene>
<keyword evidence="4" id="KW-1185">Reference proteome</keyword>
<dbReference type="Pfam" id="PF08239">
    <property type="entry name" value="SH3_3"/>
    <property type="match status" value="1"/>
</dbReference>
<comment type="caution">
    <text evidence="3">The sequence shown here is derived from an EMBL/GenBank/DDBJ whole genome shotgun (WGS) entry which is preliminary data.</text>
</comment>
<proteinExistence type="predicted"/>
<evidence type="ECO:0000259" key="2">
    <source>
        <dbReference type="Pfam" id="PF08239"/>
    </source>
</evidence>
<dbReference type="AlphaFoldDB" id="A0A420BKW3"/>